<dbReference type="EMBL" id="JAEKNQ010000022">
    <property type="protein sequence ID" value="MBJ7602710.1"/>
    <property type="molecule type" value="Genomic_DNA"/>
</dbReference>
<dbReference type="CDD" id="cd07823">
    <property type="entry name" value="SRPBCC_5"/>
    <property type="match status" value="1"/>
</dbReference>
<dbReference type="AlphaFoldDB" id="A0A934KDC5"/>
<dbReference type="RefSeq" id="WP_338177514.1">
    <property type="nucleotide sequence ID" value="NZ_JAEKNQ010000022.1"/>
</dbReference>
<evidence type="ECO:0000256" key="1">
    <source>
        <dbReference type="SAM" id="MobiDB-lite"/>
    </source>
</evidence>
<dbReference type="PANTHER" id="PTHR38588:SF1">
    <property type="entry name" value="BLL0334 PROTEIN"/>
    <property type="match status" value="1"/>
</dbReference>
<evidence type="ECO:0000313" key="3">
    <source>
        <dbReference type="Proteomes" id="UP000620075"/>
    </source>
</evidence>
<dbReference type="SUPFAM" id="SSF55961">
    <property type="entry name" value="Bet v1-like"/>
    <property type="match status" value="1"/>
</dbReference>
<organism evidence="2 3">
    <name type="scientific">Candidatus Dormiibacter inghamiae</name>
    <dbReference type="NCBI Taxonomy" id="3127013"/>
    <lineage>
        <taxon>Bacteria</taxon>
        <taxon>Bacillati</taxon>
        <taxon>Candidatus Dormiibacterota</taxon>
        <taxon>Candidatus Dormibacteria</taxon>
        <taxon>Candidatus Dormibacterales</taxon>
        <taxon>Candidatus Dormibacteraceae</taxon>
        <taxon>Candidatus Dormiibacter</taxon>
    </lineage>
</organism>
<dbReference type="Proteomes" id="UP000620075">
    <property type="component" value="Unassembled WGS sequence"/>
</dbReference>
<evidence type="ECO:0000313" key="2">
    <source>
        <dbReference type="EMBL" id="MBJ7602710.1"/>
    </source>
</evidence>
<name>A0A934KDC5_9BACT</name>
<feature type="compositionally biased region" description="Low complexity" evidence="1">
    <location>
        <begin position="160"/>
        <end position="185"/>
    </location>
</feature>
<dbReference type="Pfam" id="PF06240">
    <property type="entry name" value="COXG"/>
    <property type="match status" value="1"/>
</dbReference>
<gene>
    <name evidence="2" type="ORF">JF888_05885</name>
</gene>
<protein>
    <submittedName>
        <fullName evidence="2">SRPBCC family protein</fullName>
    </submittedName>
</protein>
<accession>A0A934KDC5</accession>
<dbReference type="Gene3D" id="3.30.530.20">
    <property type="match status" value="1"/>
</dbReference>
<dbReference type="InterPro" id="IPR010419">
    <property type="entry name" value="CO_DH_gsu"/>
</dbReference>
<sequence length="250" mass="25750">MQIENELNIGAPPDEVYAFLLDVNRVAGCMPGAELTEVVDPSTFRGKVKIKVGPITVSYNGTARLIERDEASRTAKIQAEGKETTGSGSARATATMTVLEAPGGSLVKLMSDFNVAGRVANFGRGVMEDISRRLVGQMGDCIKAHLEAAPAAASAPAATGDARASGAAGPSSQPAAAAVEPPVAAGEGGEPQREAFTPPAPDVAEVAMTPVSPISSRPASAPVTAAKPVNAFGLLFSVVWERLKGIFRRR</sequence>
<reference evidence="2 3" key="1">
    <citation type="submission" date="2020-10" db="EMBL/GenBank/DDBJ databases">
        <title>Ca. Dormibacterota MAGs.</title>
        <authorList>
            <person name="Montgomery K."/>
        </authorList>
    </citation>
    <scope>NUCLEOTIDE SEQUENCE [LARGE SCALE GENOMIC DNA]</scope>
    <source>
        <strain evidence="2">SC8811_S16_3</strain>
    </source>
</reference>
<dbReference type="InterPro" id="IPR023393">
    <property type="entry name" value="START-like_dom_sf"/>
</dbReference>
<proteinExistence type="predicted"/>
<dbReference type="PANTHER" id="PTHR38588">
    <property type="entry name" value="BLL0334 PROTEIN"/>
    <property type="match status" value="1"/>
</dbReference>
<feature type="region of interest" description="Disordered" evidence="1">
    <location>
        <begin position="160"/>
        <end position="198"/>
    </location>
</feature>
<comment type="caution">
    <text evidence="2">The sequence shown here is derived from an EMBL/GenBank/DDBJ whole genome shotgun (WGS) entry which is preliminary data.</text>
</comment>